<organism evidence="2 3">
    <name type="scientific">Brachybacterium epidermidis</name>
    <dbReference type="NCBI Taxonomy" id="2781983"/>
    <lineage>
        <taxon>Bacteria</taxon>
        <taxon>Bacillati</taxon>
        <taxon>Actinomycetota</taxon>
        <taxon>Actinomycetes</taxon>
        <taxon>Micrococcales</taxon>
        <taxon>Dermabacteraceae</taxon>
        <taxon>Brachybacterium</taxon>
    </lineage>
</organism>
<feature type="transmembrane region" description="Helical" evidence="1">
    <location>
        <begin position="20"/>
        <end position="43"/>
    </location>
</feature>
<dbReference type="EMBL" id="JADEYR010000001">
    <property type="protein sequence ID" value="MBE9403084.1"/>
    <property type="molecule type" value="Genomic_DNA"/>
</dbReference>
<feature type="transmembrane region" description="Helical" evidence="1">
    <location>
        <begin position="108"/>
        <end position="133"/>
    </location>
</feature>
<comment type="caution">
    <text evidence="2">The sequence shown here is derived from an EMBL/GenBank/DDBJ whole genome shotgun (WGS) entry which is preliminary data.</text>
</comment>
<sequence>MSTSPEQPVRTRGDRGMLRATLVALAVGVALDAVVIAVAAVAFDTPAVLGALVGTALTLVVVVPTVVTAYLAPKLGAIAMAVTVLASWGAKMVIVIVVLILLRDTAQVSIAWVGIALLVGALCAIAAEMILLLKVRQPLDVTSSQRTDVRAEEQ</sequence>
<evidence type="ECO:0000313" key="3">
    <source>
        <dbReference type="Proteomes" id="UP000644727"/>
    </source>
</evidence>
<keyword evidence="1" id="KW-0472">Membrane</keyword>
<evidence type="ECO:0008006" key="4">
    <source>
        <dbReference type="Google" id="ProtNLM"/>
    </source>
</evidence>
<keyword evidence="1" id="KW-1133">Transmembrane helix</keyword>
<protein>
    <recommendedName>
        <fullName evidence="4">ATP synthase protein I</fullName>
    </recommendedName>
</protein>
<reference evidence="2 3" key="1">
    <citation type="submission" date="2020-10" db="EMBL/GenBank/DDBJ databases">
        <title>Draft genome and description of Brachybacterium epidermidis sp nov.</title>
        <authorList>
            <person name="Boxberger M."/>
            <person name="La Scola B."/>
        </authorList>
    </citation>
    <scope>NUCLEOTIDE SEQUENCE [LARGE SCALE GENOMIC DNA]</scope>
    <source>
        <strain evidence="2 3">Marseille-Q2903</strain>
    </source>
</reference>
<feature type="transmembrane region" description="Helical" evidence="1">
    <location>
        <begin position="78"/>
        <end position="102"/>
    </location>
</feature>
<name>A0ABR9VY19_9MICO</name>
<evidence type="ECO:0000313" key="2">
    <source>
        <dbReference type="EMBL" id="MBE9403084.1"/>
    </source>
</evidence>
<proteinExistence type="predicted"/>
<keyword evidence="1" id="KW-0812">Transmembrane</keyword>
<dbReference type="Proteomes" id="UP000644727">
    <property type="component" value="Unassembled WGS sequence"/>
</dbReference>
<evidence type="ECO:0000256" key="1">
    <source>
        <dbReference type="SAM" id="Phobius"/>
    </source>
</evidence>
<keyword evidence="3" id="KW-1185">Reference proteome</keyword>
<dbReference type="RefSeq" id="WP_193864800.1">
    <property type="nucleotide sequence ID" value="NZ_JADEYR010000001.1"/>
</dbReference>
<gene>
    <name evidence="2" type="ORF">IOE58_02340</name>
</gene>
<accession>A0ABR9VY19</accession>
<feature type="transmembrane region" description="Helical" evidence="1">
    <location>
        <begin position="49"/>
        <end position="71"/>
    </location>
</feature>